<dbReference type="FunFam" id="3.40.50.300:FF:000106">
    <property type="entry name" value="Adenylate kinase mitochondrial"/>
    <property type="match status" value="1"/>
</dbReference>
<dbReference type="SUPFAM" id="SSF52540">
    <property type="entry name" value="P-loop containing nucleoside triphosphate hydrolases"/>
    <property type="match status" value="1"/>
</dbReference>
<accession>A0A9D1DV69</accession>
<feature type="binding site" evidence="6">
    <location>
        <begin position="137"/>
        <end position="138"/>
    </location>
    <ligand>
        <name>ATP</name>
        <dbReference type="ChEBI" id="CHEBI:30616"/>
    </ligand>
</feature>
<keyword evidence="5 6" id="KW-0067">ATP-binding</keyword>
<feature type="binding site" evidence="6">
    <location>
        <begin position="11"/>
        <end position="16"/>
    </location>
    <ligand>
        <name>ATP</name>
        <dbReference type="ChEBI" id="CHEBI:30616"/>
    </ligand>
</feature>
<evidence type="ECO:0000256" key="3">
    <source>
        <dbReference type="ARBA" id="ARBA00022741"/>
    </source>
</evidence>
<evidence type="ECO:0000256" key="7">
    <source>
        <dbReference type="RuleBase" id="RU003330"/>
    </source>
</evidence>
<dbReference type="GO" id="GO:0004017">
    <property type="term" value="F:AMP kinase activity"/>
    <property type="evidence" value="ECO:0007669"/>
    <property type="project" value="UniProtKB-UniRule"/>
</dbReference>
<dbReference type="NCBIfam" id="TIGR01351">
    <property type="entry name" value="adk"/>
    <property type="match status" value="1"/>
</dbReference>
<feature type="region of interest" description="NMP" evidence="6">
    <location>
        <begin position="31"/>
        <end position="60"/>
    </location>
</feature>
<dbReference type="Pfam" id="PF05191">
    <property type="entry name" value="ADK_lid"/>
    <property type="match status" value="1"/>
</dbReference>
<keyword evidence="3 6" id="KW-0547">Nucleotide-binding</keyword>
<dbReference type="NCBIfam" id="NF001381">
    <property type="entry name" value="PRK00279.1-3"/>
    <property type="match status" value="1"/>
</dbReference>
<comment type="subunit">
    <text evidence="6 8">Monomer.</text>
</comment>
<dbReference type="Proteomes" id="UP000824232">
    <property type="component" value="Unassembled WGS sequence"/>
</dbReference>
<comment type="domain">
    <text evidence="6">Consists of three domains, a large central CORE domain and two small peripheral domains, NMPbind and LID, which undergo movements during catalysis. The LID domain closes over the site of phosphoryl transfer upon ATP binding. Assembling and dissambling the active center during each catalytic cycle provides an effective means to prevent ATP hydrolysis. Some bacteria have evolved a zinc-coordinating structure that stabilizes the LID domain.</text>
</comment>
<evidence type="ECO:0000313" key="11">
    <source>
        <dbReference type="Proteomes" id="UP000824232"/>
    </source>
</evidence>
<evidence type="ECO:0000313" key="10">
    <source>
        <dbReference type="EMBL" id="HIR59582.1"/>
    </source>
</evidence>
<feature type="binding site" evidence="6">
    <location>
        <position position="174"/>
    </location>
    <ligand>
        <name>AMP</name>
        <dbReference type="ChEBI" id="CHEBI:456215"/>
    </ligand>
</feature>
<dbReference type="InterPro" id="IPR007862">
    <property type="entry name" value="Adenylate_kinase_lid-dom"/>
</dbReference>
<feature type="binding site" evidence="6">
    <location>
        <position position="134"/>
    </location>
    <ligand>
        <name>Zn(2+)</name>
        <dbReference type="ChEBI" id="CHEBI:29105"/>
        <note>structural</note>
    </ligand>
</feature>
<dbReference type="InterPro" id="IPR006259">
    <property type="entry name" value="Adenyl_kin_sub"/>
</dbReference>
<feature type="binding site" evidence="6">
    <location>
        <begin position="58"/>
        <end position="60"/>
    </location>
    <ligand>
        <name>AMP</name>
        <dbReference type="ChEBI" id="CHEBI:456215"/>
    </ligand>
</feature>
<dbReference type="CDD" id="cd01428">
    <property type="entry name" value="ADK"/>
    <property type="match status" value="1"/>
</dbReference>
<feature type="binding site" evidence="6">
    <location>
        <position position="202"/>
    </location>
    <ligand>
        <name>ATP</name>
        <dbReference type="ChEBI" id="CHEBI:30616"/>
    </ligand>
</feature>
<keyword evidence="6" id="KW-0479">Metal-binding</keyword>
<feature type="binding site" evidence="6">
    <location>
        <position position="128"/>
    </location>
    <ligand>
        <name>ATP</name>
        <dbReference type="ChEBI" id="CHEBI:30616"/>
    </ligand>
</feature>
<feature type="binding site" evidence="6">
    <location>
        <position position="131"/>
    </location>
    <ligand>
        <name>Zn(2+)</name>
        <dbReference type="ChEBI" id="CHEBI:29105"/>
        <note>structural</note>
    </ligand>
</feature>
<dbReference type="GO" id="GO:0044209">
    <property type="term" value="P:AMP salvage"/>
    <property type="evidence" value="ECO:0007669"/>
    <property type="project" value="UniProtKB-UniRule"/>
</dbReference>
<keyword evidence="6" id="KW-0862">Zinc</keyword>
<reference evidence="10" key="2">
    <citation type="journal article" date="2021" name="PeerJ">
        <title>Extensive microbial diversity within the chicken gut microbiome revealed by metagenomics and culture.</title>
        <authorList>
            <person name="Gilroy R."/>
            <person name="Ravi A."/>
            <person name="Getino M."/>
            <person name="Pursley I."/>
            <person name="Horton D.L."/>
            <person name="Alikhan N.F."/>
            <person name="Baker D."/>
            <person name="Gharbi K."/>
            <person name="Hall N."/>
            <person name="Watson M."/>
            <person name="Adriaenssens E.M."/>
            <person name="Foster-Nyarko E."/>
            <person name="Jarju S."/>
            <person name="Secka A."/>
            <person name="Antonio M."/>
            <person name="Oren A."/>
            <person name="Chaudhuri R.R."/>
            <person name="La Ragione R."/>
            <person name="Hildebrand F."/>
            <person name="Pallen M.J."/>
        </authorList>
    </citation>
    <scope>NUCLEOTIDE SEQUENCE</scope>
    <source>
        <strain evidence="10">CHK184-20233</strain>
    </source>
</reference>
<feature type="binding site" evidence="6">
    <location>
        <position position="163"/>
    </location>
    <ligand>
        <name>AMP</name>
        <dbReference type="ChEBI" id="CHEBI:456215"/>
    </ligand>
</feature>
<feature type="binding site" evidence="6">
    <location>
        <position position="156"/>
    </location>
    <ligand>
        <name>Zn(2+)</name>
        <dbReference type="ChEBI" id="CHEBI:29105"/>
        <note>structural</note>
    </ligand>
</feature>
<dbReference type="Gene3D" id="3.40.50.300">
    <property type="entry name" value="P-loop containing nucleotide triphosphate hydrolases"/>
    <property type="match status" value="1"/>
</dbReference>
<comment type="caution">
    <text evidence="10">The sequence shown here is derived from an EMBL/GenBank/DDBJ whole genome shotgun (WGS) entry which is preliminary data.</text>
</comment>
<dbReference type="PRINTS" id="PR00094">
    <property type="entry name" value="ADENYLTKNASE"/>
</dbReference>
<evidence type="ECO:0000256" key="2">
    <source>
        <dbReference type="ARBA" id="ARBA00022727"/>
    </source>
</evidence>
<dbReference type="EC" id="2.7.4.3" evidence="6 8"/>
<protein>
    <recommendedName>
        <fullName evidence="6 8">Adenylate kinase</fullName>
        <shortName evidence="6">AK</shortName>
        <ecNumber evidence="6 8">2.7.4.3</ecNumber>
    </recommendedName>
    <alternativeName>
        <fullName evidence="6">ATP-AMP transphosphorylase</fullName>
    </alternativeName>
    <alternativeName>
        <fullName evidence="6">ATP:AMP phosphotransferase</fullName>
    </alternativeName>
    <alternativeName>
        <fullName evidence="6">Adenylate monophosphate kinase</fullName>
    </alternativeName>
</protein>
<keyword evidence="6" id="KW-0963">Cytoplasm</keyword>
<sequence>MKNIIFIAPPAAGKGTQSAILEKRYNLPHISTGDILREEAKRDTELGRYISEVLSSGGLVKDEVTYELLKNRLSQDDCKNGYILDGFPRNIEQAYKYDEILNSLNQELGYVIELNIDEETLEKRITGRRICEDCGSVYNLNSDNEKPKQESICDKCGGKLYQRNDDNITSFKNRYNLYIEKTKPLLDYYAKKGILYVINGNNSVEEVSKKIDAVLKKGM</sequence>
<keyword evidence="2 6" id="KW-0545">Nucleotide biosynthesis</keyword>
<dbReference type="InterPro" id="IPR027417">
    <property type="entry name" value="P-loop_NTPase"/>
</dbReference>
<comment type="caution">
    <text evidence="6">Lacks conserved residue(s) required for the propagation of feature annotation.</text>
</comment>
<comment type="catalytic activity">
    <reaction evidence="6 8">
        <text>AMP + ATP = 2 ADP</text>
        <dbReference type="Rhea" id="RHEA:12973"/>
        <dbReference type="ChEBI" id="CHEBI:30616"/>
        <dbReference type="ChEBI" id="CHEBI:456215"/>
        <dbReference type="ChEBI" id="CHEBI:456216"/>
        <dbReference type="EC" id="2.7.4.3"/>
    </reaction>
</comment>
<comment type="subcellular location">
    <subcellularLocation>
        <location evidence="6 8">Cytoplasm</location>
    </subcellularLocation>
</comment>
<dbReference type="HAMAP" id="MF_00235">
    <property type="entry name" value="Adenylate_kinase_Adk"/>
    <property type="match status" value="1"/>
</dbReference>
<evidence type="ECO:0000256" key="8">
    <source>
        <dbReference type="RuleBase" id="RU003331"/>
    </source>
</evidence>
<dbReference type="EMBL" id="DVHC01000062">
    <property type="protein sequence ID" value="HIR59582.1"/>
    <property type="molecule type" value="Genomic_DNA"/>
</dbReference>
<keyword evidence="4 6" id="KW-0418">Kinase</keyword>
<feature type="binding site" evidence="6">
    <location>
        <position position="37"/>
    </location>
    <ligand>
        <name>AMP</name>
        <dbReference type="ChEBI" id="CHEBI:456215"/>
    </ligand>
</feature>
<dbReference type="Pfam" id="PF00406">
    <property type="entry name" value="ADK"/>
    <property type="match status" value="1"/>
</dbReference>
<keyword evidence="1 6" id="KW-0808">Transferase</keyword>
<evidence type="ECO:0000256" key="6">
    <source>
        <dbReference type="HAMAP-Rule" id="MF_00235"/>
    </source>
</evidence>
<evidence type="ECO:0000256" key="4">
    <source>
        <dbReference type="ARBA" id="ARBA00022777"/>
    </source>
</evidence>
<organism evidence="10 11">
    <name type="scientific">Candidatus Onthousia excrementipullorum</name>
    <dbReference type="NCBI Taxonomy" id="2840884"/>
    <lineage>
        <taxon>Bacteria</taxon>
        <taxon>Bacillati</taxon>
        <taxon>Bacillota</taxon>
        <taxon>Bacilli</taxon>
        <taxon>Candidatus Onthousia</taxon>
    </lineage>
</organism>
<evidence type="ECO:0000259" key="9">
    <source>
        <dbReference type="Pfam" id="PF05191"/>
    </source>
</evidence>
<reference evidence="10" key="1">
    <citation type="submission" date="2020-10" db="EMBL/GenBank/DDBJ databases">
        <authorList>
            <person name="Gilroy R."/>
        </authorList>
    </citation>
    <scope>NUCLEOTIDE SEQUENCE</scope>
    <source>
        <strain evidence="10">CHK184-20233</strain>
    </source>
</reference>
<dbReference type="PROSITE" id="PS00113">
    <property type="entry name" value="ADENYLATE_KINASE"/>
    <property type="match status" value="1"/>
</dbReference>
<feature type="binding site" evidence="6">
    <location>
        <begin position="86"/>
        <end position="89"/>
    </location>
    <ligand>
        <name>AMP</name>
        <dbReference type="ChEBI" id="CHEBI:456215"/>
    </ligand>
</feature>
<feature type="binding site" evidence="6">
    <location>
        <position position="93"/>
    </location>
    <ligand>
        <name>AMP</name>
        <dbReference type="ChEBI" id="CHEBI:456215"/>
    </ligand>
</feature>
<dbReference type="AlphaFoldDB" id="A0A9D1DV69"/>
<dbReference type="PANTHER" id="PTHR23359">
    <property type="entry name" value="NUCLEOTIDE KINASE"/>
    <property type="match status" value="1"/>
</dbReference>
<feature type="domain" description="Adenylate kinase active site lid" evidence="9">
    <location>
        <begin position="128"/>
        <end position="165"/>
    </location>
</feature>
<evidence type="ECO:0000256" key="5">
    <source>
        <dbReference type="ARBA" id="ARBA00022840"/>
    </source>
</evidence>
<dbReference type="GO" id="GO:0005737">
    <property type="term" value="C:cytoplasm"/>
    <property type="evidence" value="ECO:0007669"/>
    <property type="project" value="UniProtKB-SubCell"/>
</dbReference>
<dbReference type="GO" id="GO:0005524">
    <property type="term" value="F:ATP binding"/>
    <property type="evidence" value="ECO:0007669"/>
    <property type="project" value="UniProtKB-UniRule"/>
</dbReference>
<feature type="binding site" evidence="6">
    <location>
        <position position="32"/>
    </location>
    <ligand>
        <name>AMP</name>
        <dbReference type="ChEBI" id="CHEBI:456215"/>
    </ligand>
</feature>
<dbReference type="InterPro" id="IPR000850">
    <property type="entry name" value="Adenylat/UMP-CMP_kin"/>
</dbReference>
<comment type="pathway">
    <text evidence="6">Purine metabolism; AMP biosynthesis via salvage pathway; AMP from ADP: step 1/1.</text>
</comment>
<dbReference type="NCBIfam" id="NF001380">
    <property type="entry name" value="PRK00279.1-2"/>
    <property type="match status" value="1"/>
</dbReference>
<feature type="binding site" evidence="6">
    <location>
        <position position="153"/>
    </location>
    <ligand>
        <name>Zn(2+)</name>
        <dbReference type="ChEBI" id="CHEBI:29105"/>
        <note>structural</note>
    </ligand>
</feature>
<comment type="function">
    <text evidence="6">Catalyzes the reversible transfer of the terminal phosphate group between ATP and AMP. Plays an important role in cellular energy homeostasis and in adenine nucleotide metabolism.</text>
</comment>
<dbReference type="InterPro" id="IPR033690">
    <property type="entry name" value="Adenylat_kinase_CS"/>
</dbReference>
<gene>
    <name evidence="6" type="primary">adk</name>
    <name evidence="10" type="ORF">IAB38_05980</name>
</gene>
<comment type="similarity">
    <text evidence="6 7">Belongs to the adenylate kinase family.</text>
</comment>
<name>A0A9D1DV69_9FIRM</name>
<evidence type="ECO:0000256" key="1">
    <source>
        <dbReference type="ARBA" id="ARBA00022679"/>
    </source>
</evidence>
<dbReference type="GO" id="GO:0008270">
    <property type="term" value="F:zinc ion binding"/>
    <property type="evidence" value="ECO:0007669"/>
    <property type="project" value="UniProtKB-UniRule"/>
</dbReference>
<proteinExistence type="inferred from homology"/>